<feature type="compositionally biased region" description="Polar residues" evidence="1">
    <location>
        <begin position="82"/>
        <end position="101"/>
    </location>
</feature>
<feature type="compositionally biased region" description="Polar residues" evidence="1">
    <location>
        <begin position="109"/>
        <end position="122"/>
    </location>
</feature>
<evidence type="ECO:0000256" key="2">
    <source>
        <dbReference type="SAM" id="SignalP"/>
    </source>
</evidence>
<feature type="signal peptide" evidence="2">
    <location>
        <begin position="1"/>
        <end position="22"/>
    </location>
</feature>
<feature type="region of interest" description="Disordered" evidence="1">
    <location>
        <begin position="82"/>
        <end position="122"/>
    </location>
</feature>
<reference evidence="4" key="1">
    <citation type="submission" date="2022-11" db="UniProtKB">
        <authorList>
            <consortium name="WormBaseParasite"/>
        </authorList>
    </citation>
    <scope>IDENTIFICATION</scope>
</reference>
<protein>
    <submittedName>
        <fullName evidence="4">Spaetzle domain-containing protein</fullName>
    </submittedName>
</protein>
<name>A0A915NEB7_9BILA</name>
<dbReference type="WBParaSite" id="scf7180000416144.g91">
    <property type="protein sequence ID" value="scf7180000416144.g91"/>
    <property type="gene ID" value="scf7180000416144.g91"/>
</dbReference>
<dbReference type="AlphaFoldDB" id="A0A915NEB7"/>
<evidence type="ECO:0000313" key="4">
    <source>
        <dbReference type="WBParaSite" id="scf7180000416144.g91"/>
    </source>
</evidence>
<keyword evidence="3" id="KW-1185">Reference proteome</keyword>
<keyword evidence="2" id="KW-0732">Signal</keyword>
<evidence type="ECO:0000256" key="1">
    <source>
        <dbReference type="SAM" id="MobiDB-lite"/>
    </source>
</evidence>
<sequence>MLSNNLITQLLLLLFIPKFVEQMENDDTKHKNTLESFIGQYAIPKTSFPQQSPSSHYEHSFQHTSQQNSHYGTNYSPFHVHNTPSSSNQRFHSTNDGNTIENFIGPYATHQSPTHQQHQFPSSHDEFSLQMLSKNLTIQLLFLLFIPKCVKQMVNDDDSKHKNTLEYLVGPYATHQTPTHQQHQFPSSHDEFSLQPYASHQTSTHPHQFPSPSLLHQQFIQNVQNPFSQHVENHSINPQQSYEYSNMDLDYLNYNQQMNNNHSTYVGNTLEGLVGQYANPAPTQQHQFSSNHEEYSLQPHNPSTSNINSQRTNEQITNDFVEFKNKICPYFKELNFNNNRGRLVEILAETKQRKVNKGSAMEFKRNEIIDIKYIEDFCLNFNPAVPQIDQEIEKLQNNFGDYWHFIKTHQYKCYKYYHNNERANADYYNCAERNKQKCSVRLHHKKHFDITPKKEHTCFKSIPNIPNTVQATICVRPKKENNNSTCYCIFMEYLNEKNKKDKYFVGSQSVGEECKEYSIPENLNKFTVSWVENVNIEFDKPDETKEKKG</sequence>
<evidence type="ECO:0000313" key="3">
    <source>
        <dbReference type="Proteomes" id="UP000887560"/>
    </source>
</evidence>
<dbReference type="Proteomes" id="UP000887560">
    <property type="component" value="Unplaced"/>
</dbReference>
<feature type="chain" id="PRO_5037298049" evidence="2">
    <location>
        <begin position="23"/>
        <end position="549"/>
    </location>
</feature>
<proteinExistence type="predicted"/>
<organism evidence="3 4">
    <name type="scientific">Meloidogyne floridensis</name>
    <dbReference type="NCBI Taxonomy" id="298350"/>
    <lineage>
        <taxon>Eukaryota</taxon>
        <taxon>Metazoa</taxon>
        <taxon>Ecdysozoa</taxon>
        <taxon>Nematoda</taxon>
        <taxon>Chromadorea</taxon>
        <taxon>Rhabditida</taxon>
        <taxon>Tylenchina</taxon>
        <taxon>Tylenchomorpha</taxon>
        <taxon>Tylenchoidea</taxon>
        <taxon>Meloidogynidae</taxon>
        <taxon>Meloidogyninae</taxon>
        <taxon>Meloidogyne</taxon>
    </lineage>
</organism>
<accession>A0A915NEB7</accession>
<feature type="region of interest" description="Disordered" evidence="1">
    <location>
        <begin position="47"/>
        <end position="68"/>
    </location>
</feature>